<evidence type="ECO:0000256" key="1">
    <source>
        <dbReference type="ARBA" id="ARBA00023015"/>
    </source>
</evidence>
<dbReference type="InterPro" id="IPR018062">
    <property type="entry name" value="HTH_AraC-typ_CS"/>
</dbReference>
<dbReference type="PANTHER" id="PTHR43280:SF10">
    <property type="entry name" value="REGULATORY PROTEIN POCR"/>
    <property type="match status" value="1"/>
</dbReference>
<name>A0ABS3Z3A8_9BACT</name>
<comment type="caution">
    <text evidence="5">The sequence shown here is derived from an EMBL/GenBank/DDBJ whole genome shotgun (WGS) entry which is preliminary data.</text>
</comment>
<dbReference type="Proteomes" id="UP000677244">
    <property type="component" value="Unassembled WGS sequence"/>
</dbReference>
<accession>A0ABS3Z3A8</accession>
<evidence type="ECO:0000256" key="2">
    <source>
        <dbReference type="ARBA" id="ARBA00023125"/>
    </source>
</evidence>
<evidence type="ECO:0000256" key="3">
    <source>
        <dbReference type="ARBA" id="ARBA00023163"/>
    </source>
</evidence>
<keyword evidence="1" id="KW-0805">Transcription regulation</keyword>
<dbReference type="SUPFAM" id="SSF46689">
    <property type="entry name" value="Homeodomain-like"/>
    <property type="match status" value="2"/>
</dbReference>
<dbReference type="SMART" id="SM00342">
    <property type="entry name" value="HTH_ARAC"/>
    <property type="match status" value="1"/>
</dbReference>
<evidence type="ECO:0000313" key="6">
    <source>
        <dbReference type="Proteomes" id="UP000677244"/>
    </source>
</evidence>
<reference evidence="5 6" key="1">
    <citation type="submission" date="2021-03" db="EMBL/GenBank/DDBJ databases">
        <title>Assistant Professor.</title>
        <authorList>
            <person name="Huq M.A."/>
        </authorList>
    </citation>
    <scope>NUCLEOTIDE SEQUENCE [LARGE SCALE GENOMIC DNA]</scope>
    <source>
        <strain evidence="5 6">MAH-29</strain>
    </source>
</reference>
<dbReference type="Pfam" id="PF12833">
    <property type="entry name" value="HTH_18"/>
    <property type="match status" value="1"/>
</dbReference>
<protein>
    <submittedName>
        <fullName evidence="5">Helix-turn-helix transcriptional regulator</fullName>
    </submittedName>
</protein>
<dbReference type="EMBL" id="JAGHKO010000014">
    <property type="protein sequence ID" value="MBO9204645.1"/>
    <property type="molecule type" value="Genomic_DNA"/>
</dbReference>
<dbReference type="InterPro" id="IPR018060">
    <property type="entry name" value="HTH_AraC"/>
</dbReference>
<dbReference type="RefSeq" id="WP_209143420.1">
    <property type="nucleotide sequence ID" value="NZ_JAGHKO010000014.1"/>
</dbReference>
<dbReference type="PROSITE" id="PS00041">
    <property type="entry name" value="HTH_ARAC_FAMILY_1"/>
    <property type="match status" value="1"/>
</dbReference>
<gene>
    <name evidence="5" type="ORF">J7I42_30435</name>
</gene>
<evidence type="ECO:0000259" key="4">
    <source>
        <dbReference type="PROSITE" id="PS01124"/>
    </source>
</evidence>
<keyword evidence="6" id="KW-1185">Reference proteome</keyword>
<dbReference type="PANTHER" id="PTHR43280">
    <property type="entry name" value="ARAC-FAMILY TRANSCRIPTIONAL REGULATOR"/>
    <property type="match status" value="1"/>
</dbReference>
<organism evidence="5 6">
    <name type="scientific">Niastella soli</name>
    <dbReference type="NCBI Taxonomy" id="2821487"/>
    <lineage>
        <taxon>Bacteria</taxon>
        <taxon>Pseudomonadati</taxon>
        <taxon>Bacteroidota</taxon>
        <taxon>Chitinophagia</taxon>
        <taxon>Chitinophagales</taxon>
        <taxon>Chitinophagaceae</taxon>
        <taxon>Niastella</taxon>
    </lineage>
</organism>
<dbReference type="PROSITE" id="PS01124">
    <property type="entry name" value="HTH_ARAC_FAMILY_2"/>
    <property type="match status" value="1"/>
</dbReference>
<dbReference type="InterPro" id="IPR009057">
    <property type="entry name" value="Homeodomain-like_sf"/>
</dbReference>
<sequence length="121" mass="14203">MKKVHVTTEDITKCQLVKAMLEKDYAQHQTIQLLARQVGTNENKLKVCFKQLFKKTIHSFVTCIRIEKAKELLEYSELPIDTIACKLGLDHSNLIKQFKRHTGYTPREWRHIKSNNDKVHV</sequence>
<feature type="domain" description="HTH araC/xylS-type" evidence="4">
    <location>
        <begin position="15"/>
        <end position="112"/>
    </location>
</feature>
<keyword evidence="2" id="KW-0238">DNA-binding</keyword>
<proteinExistence type="predicted"/>
<keyword evidence="3" id="KW-0804">Transcription</keyword>
<evidence type="ECO:0000313" key="5">
    <source>
        <dbReference type="EMBL" id="MBO9204645.1"/>
    </source>
</evidence>
<dbReference type="Gene3D" id="1.10.10.60">
    <property type="entry name" value="Homeodomain-like"/>
    <property type="match status" value="1"/>
</dbReference>